<evidence type="ECO:0000313" key="5">
    <source>
        <dbReference type="EMBL" id="CAB5230590.1"/>
    </source>
</evidence>
<evidence type="ECO:0000313" key="2">
    <source>
        <dbReference type="EMBL" id="CAB4185092.1"/>
    </source>
</evidence>
<reference evidence="2" key="1">
    <citation type="submission" date="2020-05" db="EMBL/GenBank/DDBJ databases">
        <authorList>
            <person name="Chiriac C."/>
            <person name="Salcher M."/>
            <person name="Ghai R."/>
            <person name="Kavagutti S V."/>
        </authorList>
    </citation>
    <scope>NUCLEOTIDE SEQUENCE</scope>
</reference>
<sequence length="70" mass="7995">MKFEEIVRASEVSITSNRAYHGYIDLKEFYDLVVEDIIRVVAAHALSGDIAIDVFTNLQRLYQNEKTSMG</sequence>
<evidence type="ECO:0000313" key="4">
    <source>
        <dbReference type="EMBL" id="CAB4215787.1"/>
    </source>
</evidence>
<dbReference type="EMBL" id="LR798422">
    <property type="protein sequence ID" value="CAB5230590.1"/>
    <property type="molecule type" value="Genomic_DNA"/>
</dbReference>
<protein>
    <submittedName>
        <fullName evidence="2">Uncharacterized protein</fullName>
    </submittedName>
</protein>
<gene>
    <name evidence="2" type="ORF">UFOVP1123_13</name>
    <name evidence="3" type="ORF">UFOVP1239_137</name>
    <name evidence="4" type="ORF">UFOVP1484_17</name>
    <name evidence="5" type="ORF">UFOVP1577_23</name>
    <name evidence="1" type="ORF">UFOVP961_85</name>
</gene>
<evidence type="ECO:0000313" key="3">
    <source>
        <dbReference type="EMBL" id="CAB4193724.1"/>
    </source>
</evidence>
<dbReference type="EMBL" id="LR796912">
    <property type="protein sequence ID" value="CAB4174820.1"/>
    <property type="molecule type" value="Genomic_DNA"/>
</dbReference>
<accession>A0A6J5QMS6</accession>
<evidence type="ECO:0000313" key="1">
    <source>
        <dbReference type="EMBL" id="CAB4174820.1"/>
    </source>
</evidence>
<dbReference type="EMBL" id="LR797435">
    <property type="protein sequence ID" value="CAB4215787.1"/>
    <property type="molecule type" value="Genomic_DNA"/>
</dbReference>
<name>A0A6J5QMS6_9CAUD</name>
<dbReference type="EMBL" id="LR797194">
    <property type="protein sequence ID" value="CAB4193724.1"/>
    <property type="molecule type" value="Genomic_DNA"/>
</dbReference>
<proteinExistence type="predicted"/>
<organism evidence="2">
    <name type="scientific">uncultured Caudovirales phage</name>
    <dbReference type="NCBI Taxonomy" id="2100421"/>
    <lineage>
        <taxon>Viruses</taxon>
        <taxon>Duplodnaviria</taxon>
        <taxon>Heunggongvirae</taxon>
        <taxon>Uroviricota</taxon>
        <taxon>Caudoviricetes</taxon>
        <taxon>Peduoviridae</taxon>
        <taxon>Maltschvirus</taxon>
        <taxon>Maltschvirus maltsch</taxon>
    </lineage>
</organism>
<dbReference type="EMBL" id="LR797079">
    <property type="protein sequence ID" value="CAB4185092.1"/>
    <property type="molecule type" value="Genomic_DNA"/>
</dbReference>